<dbReference type="AlphaFoldDB" id="A0A4S4B5H5"/>
<evidence type="ECO:0000256" key="6">
    <source>
        <dbReference type="ARBA" id="ARBA00023136"/>
    </source>
</evidence>
<comment type="similarity">
    <text evidence="2 7">Belongs to the UPF0114 family.</text>
</comment>
<evidence type="ECO:0000313" key="8">
    <source>
        <dbReference type="EMBL" id="THF66227.1"/>
    </source>
</evidence>
<dbReference type="PANTHER" id="PTHR38596:SF1">
    <property type="entry name" value="UPF0114 PROTEIN YQHA"/>
    <property type="match status" value="1"/>
</dbReference>
<proteinExistence type="inferred from homology"/>
<name>A0A4S4B5H5_9RHOO</name>
<feature type="transmembrane region" description="Helical" evidence="7">
    <location>
        <begin position="57"/>
        <end position="79"/>
    </location>
</feature>
<evidence type="ECO:0000256" key="1">
    <source>
        <dbReference type="ARBA" id="ARBA00004651"/>
    </source>
</evidence>
<keyword evidence="9" id="KW-1185">Reference proteome</keyword>
<feature type="transmembrane region" description="Helical" evidence="7">
    <location>
        <begin position="20"/>
        <end position="37"/>
    </location>
</feature>
<protein>
    <recommendedName>
        <fullName evidence="7">UPF0114 protein E6C76_05045</fullName>
    </recommendedName>
</protein>
<dbReference type="Proteomes" id="UP000308430">
    <property type="component" value="Unassembled WGS sequence"/>
</dbReference>
<dbReference type="EMBL" id="SSOC01000002">
    <property type="protein sequence ID" value="THF66227.1"/>
    <property type="molecule type" value="Genomic_DNA"/>
</dbReference>
<comment type="caution">
    <text evidence="8">The sequence shown here is derived from an EMBL/GenBank/DDBJ whole genome shotgun (WGS) entry which is preliminary data.</text>
</comment>
<evidence type="ECO:0000256" key="3">
    <source>
        <dbReference type="ARBA" id="ARBA00022475"/>
    </source>
</evidence>
<accession>A0A4S4B5H5</accession>
<evidence type="ECO:0000313" key="9">
    <source>
        <dbReference type="Proteomes" id="UP000308430"/>
    </source>
</evidence>
<organism evidence="8 9">
    <name type="scientific">Pseudothauera nasutitermitis</name>
    <dbReference type="NCBI Taxonomy" id="2565930"/>
    <lineage>
        <taxon>Bacteria</taxon>
        <taxon>Pseudomonadati</taxon>
        <taxon>Pseudomonadota</taxon>
        <taxon>Betaproteobacteria</taxon>
        <taxon>Rhodocyclales</taxon>
        <taxon>Zoogloeaceae</taxon>
        <taxon>Pseudothauera</taxon>
    </lineage>
</organism>
<dbReference type="RefSeq" id="WP_136347176.1">
    <property type="nucleotide sequence ID" value="NZ_SSOC01000002.1"/>
</dbReference>
<keyword evidence="6 7" id="KW-0472">Membrane</keyword>
<evidence type="ECO:0000256" key="2">
    <source>
        <dbReference type="ARBA" id="ARBA00005774"/>
    </source>
</evidence>
<keyword evidence="4 7" id="KW-0812">Transmembrane</keyword>
<dbReference type="InterPro" id="IPR005134">
    <property type="entry name" value="UPF0114"/>
</dbReference>
<comment type="subcellular location">
    <subcellularLocation>
        <location evidence="1 7">Cell membrane</location>
        <topology evidence="1 7">Multi-pass membrane protein</topology>
    </subcellularLocation>
</comment>
<dbReference type="PANTHER" id="PTHR38596">
    <property type="entry name" value="UPF0114 PROTEIN YQHA"/>
    <property type="match status" value="1"/>
</dbReference>
<keyword evidence="3 7" id="KW-1003">Cell membrane</keyword>
<reference evidence="8 9" key="1">
    <citation type="submission" date="2019-04" db="EMBL/GenBank/DDBJ databases">
        <title>Azoarcus nasutitermitis sp. nov. isolated from termite nest.</title>
        <authorList>
            <person name="Lin S.-Y."/>
            <person name="Hameed A."/>
            <person name="Hsu Y.-H."/>
            <person name="Young C.-C."/>
        </authorList>
    </citation>
    <scope>NUCLEOTIDE SEQUENCE [LARGE SCALE GENOMIC DNA]</scope>
    <source>
        <strain evidence="8 9">CC-YHH838</strain>
    </source>
</reference>
<dbReference type="Pfam" id="PF03350">
    <property type="entry name" value="UPF0114"/>
    <property type="match status" value="1"/>
</dbReference>
<dbReference type="GO" id="GO:0005886">
    <property type="term" value="C:plasma membrane"/>
    <property type="evidence" value="ECO:0007669"/>
    <property type="project" value="UniProtKB-SubCell"/>
</dbReference>
<evidence type="ECO:0000256" key="4">
    <source>
        <dbReference type="ARBA" id="ARBA00022692"/>
    </source>
</evidence>
<dbReference type="HAMAP" id="MF_00143">
    <property type="entry name" value="UPF0114"/>
    <property type="match status" value="1"/>
</dbReference>
<feature type="transmembrane region" description="Helical" evidence="7">
    <location>
        <begin position="140"/>
        <end position="159"/>
    </location>
</feature>
<evidence type="ECO:0000256" key="7">
    <source>
        <dbReference type="HAMAP-Rule" id="MF_00143"/>
    </source>
</evidence>
<dbReference type="OrthoDB" id="9783569at2"/>
<evidence type="ECO:0000256" key="5">
    <source>
        <dbReference type="ARBA" id="ARBA00022989"/>
    </source>
</evidence>
<sequence>MKQFERSFEHLLFSSRWLMAPVYLGLVLAMVVLLVKFAKEVLYLLSHILTASGAEMIIGVLSLVDIALIMNLLIIIMFSGYENFVSKMEDLHNHQDRPDWMGHIGFADLKIKLIGSIVAISGIELLKGFMNVGNLDDRELAWMIGIHVTFIFSGLLYAVMDRLQRGGGDGH</sequence>
<keyword evidence="5 7" id="KW-1133">Transmembrane helix</keyword>
<gene>
    <name evidence="8" type="ORF">E6C76_05045</name>
</gene>
<dbReference type="InterPro" id="IPR020761">
    <property type="entry name" value="UPF0114_bac"/>
</dbReference>
<dbReference type="NCBIfam" id="TIGR00645">
    <property type="entry name" value="HI0507"/>
    <property type="match status" value="1"/>
</dbReference>